<evidence type="ECO:0000313" key="2">
    <source>
        <dbReference type="Proteomes" id="UP000193144"/>
    </source>
</evidence>
<reference evidence="1 2" key="1">
    <citation type="submission" date="2016-07" db="EMBL/GenBank/DDBJ databases">
        <title>Pervasive Adenine N6-methylation of Active Genes in Fungi.</title>
        <authorList>
            <consortium name="DOE Joint Genome Institute"/>
            <person name="Mondo S.J."/>
            <person name="Dannebaum R.O."/>
            <person name="Kuo R.C."/>
            <person name="Labutti K."/>
            <person name="Haridas S."/>
            <person name="Kuo A."/>
            <person name="Salamov A."/>
            <person name="Ahrendt S.R."/>
            <person name="Lipzen A."/>
            <person name="Sullivan W."/>
            <person name="Andreopoulos W.B."/>
            <person name="Clum A."/>
            <person name="Lindquist E."/>
            <person name="Daum C."/>
            <person name="Ramamoorthy G.K."/>
            <person name="Gryganskyi A."/>
            <person name="Culley D."/>
            <person name="Magnuson J.K."/>
            <person name="James T.Y."/>
            <person name="O'Malley M.A."/>
            <person name="Stajich J.E."/>
            <person name="Spatafora J.W."/>
            <person name="Visel A."/>
            <person name="Grigoriev I.V."/>
        </authorList>
    </citation>
    <scope>NUCLEOTIDE SEQUENCE [LARGE SCALE GENOMIC DNA]</scope>
    <source>
        <strain evidence="1 2">CBS 115471</strain>
    </source>
</reference>
<dbReference type="AlphaFoldDB" id="A0A1Y1Z6B4"/>
<gene>
    <name evidence="1" type="ORF">BCR34DRAFT_617098</name>
</gene>
<protein>
    <submittedName>
        <fullName evidence="1">Uncharacterized protein</fullName>
    </submittedName>
</protein>
<dbReference type="EMBL" id="MCFA01000122">
    <property type="protein sequence ID" value="ORY05799.1"/>
    <property type="molecule type" value="Genomic_DNA"/>
</dbReference>
<organism evidence="1 2">
    <name type="scientific">Clohesyomyces aquaticus</name>
    <dbReference type="NCBI Taxonomy" id="1231657"/>
    <lineage>
        <taxon>Eukaryota</taxon>
        <taxon>Fungi</taxon>
        <taxon>Dikarya</taxon>
        <taxon>Ascomycota</taxon>
        <taxon>Pezizomycotina</taxon>
        <taxon>Dothideomycetes</taxon>
        <taxon>Pleosporomycetidae</taxon>
        <taxon>Pleosporales</taxon>
        <taxon>Lindgomycetaceae</taxon>
        <taxon>Clohesyomyces</taxon>
    </lineage>
</organism>
<sequence length="135" mass="15173">MDSSTLKLLFGFAPLMANYLTAKAFSSHITDIKLLNKEERVEMKRECETNENAAFSCNNGIKQLFEGDTPPYEVETARFDQTGDGTTIPHHIPAGLRRCGTHRNKCDNMCNPLLKPLQDVAQSIEPALKVHWILI</sequence>
<comment type="caution">
    <text evidence="1">The sequence shown here is derived from an EMBL/GenBank/DDBJ whole genome shotgun (WGS) entry which is preliminary data.</text>
</comment>
<name>A0A1Y1Z6B4_9PLEO</name>
<evidence type="ECO:0000313" key="1">
    <source>
        <dbReference type="EMBL" id="ORY05799.1"/>
    </source>
</evidence>
<keyword evidence="2" id="KW-1185">Reference proteome</keyword>
<accession>A0A1Y1Z6B4</accession>
<dbReference type="Proteomes" id="UP000193144">
    <property type="component" value="Unassembled WGS sequence"/>
</dbReference>
<proteinExistence type="predicted"/>